<dbReference type="GO" id="GO:0006355">
    <property type="term" value="P:regulation of DNA-templated transcription"/>
    <property type="evidence" value="ECO:0007669"/>
    <property type="project" value="InterPro"/>
</dbReference>
<organism evidence="8">
    <name type="scientific">Leptospirillum ferriphilum</name>
    <dbReference type="NCBI Taxonomy" id="178606"/>
    <lineage>
        <taxon>Bacteria</taxon>
        <taxon>Pseudomonadati</taxon>
        <taxon>Nitrospirota</taxon>
        <taxon>Nitrospiria</taxon>
        <taxon>Nitrospirales</taxon>
        <taxon>Nitrospiraceae</taxon>
        <taxon>Leptospirillum</taxon>
    </lineage>
</organism>
<proteinExistence type="predicted"/>
<keyword evidence="2" id="KW-0902">Two-component regulatory system</keyword>
<accession>A0A2I2MIB7</accession>
<dbReference type="InterPro" id="IPR036388">
    <property type="entry name" value="WH-like_DNA-bd_sf"/>
</dbReference>
<name>A0A2I2MIB7_9BACT</name>
<evidence type="ECO:0000256" key="2">
    <source>
        <dbReference type="ARBA" id="ARBA00023012"/>
    </source>
</evidence>
<dbReference type="PANTHER" id="PTHR48111">
    <property type="entry name" value="REGULATOR OF RPOS"/>
    <property type="match status" value="1"/>
</dbReference>
<dbReference type="InterPro" id="IPR001867">
    <property type="entry name" value="OmpR/PhoB-type_DNA-bd"/>
</dbReference>
<dbReference type="GO" id="GO:0000976">
    <property type="term" value="F:transcription cis-regulatory region binding"/>
    <property type="evidence" value="ECO:0007669"/>
    <property type="project" value="TreeGrafter"/>
</dbReference>
<evidence type="ECO:0000259" key="6">
    <source>
        <dbReference type="PROSITE" id="PS50110"/>
    </source>
</evidence>
<feature type="modified residue" description="4-aspartylphosphate" evidence="4">
    <location>
        <position position="175"/>
    </location>
</feature>
<sequence precursor="true">MIFSGRTASLSPGVTRITGTLPAFNRFKNPLPDTYRNLILCSFFLNDNGRDKRKTHFILQGKKRVPIFPDGAFLSHWTTDGTIHAPESLPDHCRQNPGSPFHAPFICRMAIDMTPAISGQTLILIVDCDPKITSVLQNLLERERYQVVTARDASEGLWAFRKIALTDRSILAVVDMSLPSRTGLEICRVIRSSPRGQKTPILALSGPEGADLKIQTLTEGAADDFLEKPFNPREFLVRIGVLLRRYYREEFRGLRFVFGPLTFDSDRMELRLSGKEILLTPIEYRIMHYLILHQGFLIRKEDLSAALWSPDAMVEEDNLKVHICSIRKKLGDPAKASRFIETVRGFGYRFRKHWQEAPPPEKDAP</sequence>
<dbReference type="EMBL" id="LT966316">
    <property type="protein sequence ID" value="SOU93414.1"/>
    <property type="molecule type" value="Genomic_DNA"/>
</dbReference>
<dbReference type="PANTHER" id="PTHR48111:SF40">
    <property type="entry name" value="PHOSPHATE REGULON TRANSCRIPTIONAL REGULATORY PROTEIN PHOB"/>
    <property type="match status" value="1"/>
</dbReference>
<evidence type="ECO:0000256" key="4">
    <source>
        <dbReference type="PROSITE-ProRule" id="PRU00169"/>
    </source>
</evidence>
<dbReference type="Pfam" id="PF00072">
    <property type="entry name" value="Response_reg"/>
    <property type="match status" value="1"/>
</dbReference>
<keyword evidence="1 4" id="KW-0597">Phosphoprotein</keyword>
<dbReference type="GO" id="GO:0000156">
    <property type="term" value="F:phosphorelay response regulator activity"/>
    <property type="evidence" value="ECO:0007669"/>
    <property type="project" value="TreeGrafter"/>
</dbReference>
<keyword evidence="3 5" id="KW-0238">DNA-binding</keyword>
<dbReference type="SMART" id="SM00862">
    <property type="entry name" value="Trans_reg_C"/>
    <property type="match status" value="1"/>
</dbReference>
<dbReference type="GO" id="GO:0005829">
    <property type="term" value="C:cytosol"/>
    <property type="evidence" value="ECO:0007669"/>
    <property type="project" value="TreeGrafter"/>
</dbReference>
<dbReference type="PROSITE" id="PS51755">
    <property type="entry name" value="OMPR_PHOB"/>
    <property type="match status" value="1"/>
</dbReference>
<feature type="domain" description="Response regulatory" evidence="6">
    <location>
        <begin position="122"/>
        <end position="243"/>
    </location>
</feature>
<evidence type="ECO:0000313" key="8">
    <source>
        <dbReference type="EMBL" id="SOU93414.1"/>
    </source>
</evidence>
<evidence type="ECO:0000256" key="3">
    <source>
        <dbReference type="ARBA" id="ARBA00023125"/>
    </source>
</evidence>
<reference evidence="8" key="1">
    <citation type="submission" date="2017-12" db="EMBL/GenBank/DDBJ databases">
        <authorList>
            <consortium name="SysMetEx"/>
        </authorList>
    </citation>
    <scope>NUCLEOTIDE SEQUENCE</scope>
    <source>
        <strain evidence="8">Pb_238</strain>
    </source>
</reference>
<gene>
    <name evidence="8" type="primary">ompR1</name>
    <name evidence="8" type="ORF">LFTS_02064</name>
</gene>
<dbReference type="CDD" id="cd00383">
    <property type="entry name" value="trans_reg_C"/>
    <property type="match status" value="1"/>
</dbReference>
<dbReference type="SUPFAM" id="SSF52172">
    <property type="entry name" value="CheY-like"/>
    <property type="match status" value="1"/>
</dbReference>
<dbReference type="Gene3D" id="3.40.50.2300">
    <property type="match status" value="1"/>
</dbReference>
<dbReference type="GO" id="GO:0032993">
    <property type="term" value="C:protein-DNA complex"/>
    <property type="evidence" value="ECO:0007669"/>
    <property type="project" value="TreeGrafter"/>
</dbReference>
<dbReference type="InterPro" id="IPR011006">
    <property type="entry name" value="CheY-like_superfamily"/>
</dbReference>
<dbReference type="InterPro" id="IPR039420">
    <property type="entry name" value="WalR-like"/>
</dbReference>
<dbReference type="SMART" id="SM00448">
    <property type="entry name" value="REC"/>
    <property type="match status" value="1"/>
</dbReference>
<feature type="DNA-binding region" description="OmpR/PhoB-type" evidence="5">
    <location>
        <begin position="253"/>
        <end position="352"/>
    </location>
</feature>
<dbReference type="PROSITE" id="PS50110">
    <property type="entry name" value="RESPONSE_REGULATORY"/>
    <property type="match status" value="1"/>
</dbReference>
<evidence type="ECO:0000256" key="5">
    <source>
        <dbReference type="PROSITE-ProRule" id="PRU01091"/>
    </source>
</evidence>
<dbReference type="Pfam" id="PF00486">
    <property type="entry name" value="Trans_reg_C"/>
    <property type="match status" value="1"/>
</dbReference>
<evidence type="ECO:0000256" key="1">
    <source>
        <dbReference type="ARBA" id="ARBA00022553"/>
    </source>
</evidence>
<evidence type="ECO:0000259" key="7">
    <source>
        <dbReference type="PROSITE" id="PS51755"/>
    </source>
</evidence>
<dbReference type="Gene3D" id="1.10.10.10">
    <property type="entry name" value="Winged helix-like DNA-binding domain superfamily/Winged helix DNA-binding domain"/>
    <property type="match status" value="1"/>
</dbReference>
<dbReference type="AlphaFoldDB" id="A0A2I2MIB7"/>
<dbReference type="InterPro" id="IPR001789">
    <property type="entry name" value="Sig_transdc_resp-reg_receiver"/>
</dbReference>
<protein>
    <submittedName>
        <fullName evidence="8">DNA-binding response regulator, OmpR family, contains REC and winged-helix (WHTH) domain</fullName>
    </submittedName>
</protein>
<feature type="domain" description="OmpR/PhoB-type" evidence="7">
    <location>
        <begin position="253"/>
        <end position="352"/>
    </location>
</feature>